<protein>
    <submittedName>
        <fullName evidence="2">Uncharacterized protein</fullName>
    </submittedName>
</protein>
<evidence type="ECO:0000313" key="3">
    <source>
        <dbReference type="Proteomes" id="UP000784294"/>
    </source>
</evidence>
<dbReference type="EMBL" id="CAAALY010010805">
    <property type="protein sequence ID" value="VEL11086.1"/>
    <property type="molecule type" value="Genomic_DNA"/>
</dbReference>
<feature type="region of interest" description="Disordered" evidence="1">
    <location>
        <begin position="65"/>
        <end position="150"/>
    </location>
</feature>
<dbReference type="Proteomes" id="UP000784294">
    <property type="component" value="Unassembled WGS sequence"/>
</dbReference>
<evidence type="ECO:0000256" key="1">
    <source>
        <dbReference type="SAM" id="MobiDB-lite"/>
    </source>
</evidence>
<organism evidence="2 3">
    <name type="scientific">Protopolystoma xenopodis</name>
    <dbReference type="NCBI Taxonomy" id="117903"/>
    <lineage>
        <taxon>Eukaryota</taxon>
        <taxon>Metazoa</taxon>
        <taxon>Spiralia</taxon>
        <taxon>Lophotrochozoa</taxon>
        <taxon>Platyhelminthes</taxon>
        <taxon>Monogenea</taxon>
        <taxon>Polyopisthocotylea</taxon>
        <taxon>Polystomatidea</taxon>
        <taxon>Polystomatidae</taxon>
        <taxon>Protopolystoma</taxon>
    </lineage>
</organism>
<name>A0A3S4ZSQ5_9PLAT</name>
<sequence>MRSLILISVAITGLVGSVRVHMPGAGALACLVLAFVASSGWQAGFPWRLSSVARDEMATGVEVSTSVVPASNNNEEELEEQVESASLEKDGRSDEEATILPANSTISSFGAERDEADEAETGVQEAAADSTPAGASRGRSNSSPVAGLAAASRTAATAPASRRGGWLSNIAQRLETWAHIRAGRLVGKDEEKGLVLPQASRGYRRKRSSTKGRIDVLGLQPSTVHYSCQGDADQGQLAGKVG</sequence>
<gene>
    <name evidence="2" type="ORF">PXEA_LOCUS4526</name>
</gene>
<feature type="compositionally biased region" description="Basic and acidic residues" evidence="1">
    <location>
        <begin position="86"/>
        <end position="95"/>
    </location>
</feature>
<comment type="caution">
    <text evidence="2">The sequence shown here is derived from an EMBL/GenBank/DDBJ whole genome shotgun (WGS) entry which is preliminary data.</text>
</comment>
<proteinExistence type="predicted"/>
<keyword evidence="3" id="KW-1185">Reference proteome</keyword>
<evidence type="ECO:0000313" key="2">
    <source>
        <dbReference type="EMBL" id="VEL11086.1"/>
    </source>
</evidence>
<dbReference type="AlphaFoldDB" id="A0A3S4ZSQ5"/>
<reference evidence="2" key="1">
    <citation type="submission" date="2018-11" db="EMBL/GenBank/DDBJ databases">
        <authorList>
            <consortium name="Pathogen Informatics"/>
        </authorList>
    </citation>
    <scope>NUCLEOTIDE SEQUENCE</scope>
</reference>
<dbReference type="PROSITE" id="PS51257">
    <property type="entry name" value="PROKAR_LIPOPROTEIN"/>
    <property type="match status" value="1"/>
</dbReference>
<accession>A0A3S4ZSQ5</accession>